<gene>
    <name evidence="1" type="ORF">EKO23_24735</name>
</gene>
<dbReference type="EMBL" id="SDKM01000122">
    <property type="protein sequence ID" value="RYP80173.1"/>
    <property type="molecule type" value="Genomic_DNA"/>
</dbReference>
<reference evidence="1 2" key="1">
    <citation type="submission" date="2019-01" db="EMBL/GenBank/DDBJ databases">
        <title>Nocardioides guangzhouensis sp. nov., an actinobacterium isolated from soil.</title>
        <authorList>
            <person name="Fu Y."/>
            <person name="Cai Y."/>
            <person name="Lin Z."/>
            <person name="Chen P."/>
        </authorList>
    </citation>
    <scope>NUCLEOTIDE SEQUENCE [LARGE SCALE GENOMIC DNA]</scope>
    <source>
        <strain evidence="1 2">130</strain>
    </source>
</reference>
<evidence type="ECO:0000313" key="1">
    <source>
        <dbReference type="EMBL" id="RYP80173.1"/>
    </source>
</evidence>
<evidence type="ECO:0000313" key="2">
    <source>
        <dbReference type="Proteomes" id="UP000295198"/>
    </source>
</evidence>
<comment type="caution">
    <text evidence="1">The sequence shown here is derived from an EMBL/GenBank/DDBJ whole genome shotgun (WGS) entry which is preliminary data.</text>
</comment>
<dbReference type="PANTHER" id="PTHR38015:SF1">
    <property type="entry name" value="OPINE DEHYDROGENASE DOMAIN-CONTAINING PROTEIN"/>
    <property type="match status" value="1"/>
</dbReference>
<dbReference type="Gene3D" id="3.40.50.720">
    <property type="entry name" value="NAD(P)-binding Rossmann-like Domain"/>
    <property type="match status" value="1"/>
</dbReference>
<organism evidence="1 2">
    <name type="scientific">Nocardioides guangzhouensis</name>
    <dbReference type="NCBI Taxonomy" id="2497878"/>
    <lineage>
        <taxon>Bacteria</taxon>
        <taxon>Bacillati</taxon>
        <taxon>Actinomycetota</taxon>
        <taxon>Actinomycetes</taxon>
        <taxon>Propionibacteriales</taxon>
        <taxon>Nocardioidaceae</taxon>
        <taxon>Nocardioides</taxon>
    </lineage>
</organism>
<proteinExistence type="predicted"/>
<name>A0A4Q4YYB7_9ACTN</name>
<dbReference type="SUPFAM" id="SSF51735">
    <property type="entry name" value="NAD(P)-binding Rossmann-fold domains"/>
    <property type="match status" value="1"/>
</dbReference>
<feature type="non-terminal residue" evidence="1">
    <location>
        <position position="195"/>
    </location>
</feature>
<dbReference type="Proteomes" id="UP000295198">
    <property type="component" value="Unassembled WGS sequence"/>
</dbReference>
<sequence>MNVTVVGSGNGGLATAFDFAQHGHAVRLFDTPHFPDHVAEVAAAGGIHATGELEGFAEIAYAGHDIETALDAADLVVLVGPAYSTEHQSEVVAPRLVPGQAVLVCPASCAGAITFRRTAGLALDDETITVGETSTLPYAVRIVAPGRVNVFHKLSAGVYVAGLPRSGTDRLLSMIQGVYPGAEAADSVFQTTLQN</sequence>
<dbReference type="InterPro" id="IPR051729">
    <property type="entry name" value="Opine/Lysopine_DH"/>
</dbReference>
<dbReference type="InterPro" id="IPR036291">
    <property type="entry name" value="NAD(P)-bd_dom_sf"/>
</dbReference>
<dbReference type="AlphaFoldDB" id="A0A4Q4YYB7"/>
<accession>A0A4Q4YYB7</accession>
<protein>
    <submittedName>
        <fullName evidence="1">Opine dehydrogenase</fullName>
    </submittedName>
</protein>
<dbReference type="PANTHER" id="PTHR38015">
    <property type="entry name" value="BLR6086 PROTEIN"/>
    <property type="match status" value="1"/>
</dbReference>
<keyword evidence="2" id="KW-1185">Reference proteome</keyword>